<dbReference type="Pfam" id="PF05685">
    <property type="entry name" value="Uma2"/>
    <property type="match status" value="1"/>
</dbReference>
<organism evidence="2">
    <name type="scientific">Singulisphaera sp. Ch08</name>
    <dbReference type="NCBI Taxonomy" id="3120278"/>
    <lineage>
        <taxon>Bacteria</taxon>
        <taxon>Pseudomonadati</taxon>
        <taxon>Planctomycetota</taxon>
        <taxon>Planctomycetia</taxon>
        <taxon>Isosphaerales</taxon>
        <taxon>Isosphaeraceae</taxon>
        <taxon>Singulisphaera</taxon>
    </lineage>
</organism>
<gene>
    <name evidence="2" type="ORF">V5E97_00020</name>
</gene>
<keyword evidence="2" id="KW-0540">Nuclease</keyword>
<dbReference type="SUPFAM" id="SSF52980">
    <property type="entry name" value="Restriction endonuclease-like"/>
    <property type="match status" value="1"/>
</dbReference>
<dbReference type="GO" id="GO:0004519">
    <property type="term" value="F:endonuclease activity"/>
    <property type="evidence" value="ECO:0007669"/>
    <property type="project" value="UniProtKB-KW"/>
</dbReference>
<dbReference type="PANTHER" id="PTHR34107">
    <property type="entry name" value="SLL0198 PROTEIN-RELATED"/>
    <property type="match status" value="1"/>
</dbReference>
<proteinExistence type="predicted"/>
<dbReference type="PANTHER" id="PTHR34107:SF5">
    <property type="entry name" value="SLL1355 PROTEIN"/>
    <property type="match status" value="1"/>
</dbReference>
<dbReference type="RefSeq" id="WP_406697196.1">
    <property type="nucleotide sequence ID" value="NZ_CP155447.1"/>
</dbReference>
<evidence type="ECO:0000313" key="2">
    <source>
        <dbReference type="EMBL" id="XBH04434.1"/>
    </source>
</evidence>
<dbReference type="Gene3D" id="3.90.1570.10">
    <property type="entry name" value="tt1808, chain A"/>
    <property type="match status" value="1"/>
</dbReference>
<dbReference type="CDD" id="cd06260">
    <property type="entry name" value="DUF820-like"/>
    <property type="match status" value="1"/>
</dbReference>
<name>A0AAU7CHE9_9BACT</name>
<accession>A0AAU7CHE9</accession>
<evidence type="ECO:0000259" key="1">
    <source>
        <dbReference type="Pfam" id="PF05685"/>
    </source>
</evidence>
<keyword evidence="2" id="KW-0255">Endonuclease</keyword>
<dbReference type="InterPro" id="IPR008538">
    <property type="entry name" value="Uma2"/>
</dbReference>
<reference evidence="2" key="1">
    <citation type="submission" date="2024-05" db="EMBL/GenBank/DDBJ databases">
        <title>Planctomycetes of the genus Singulisphaera possess chitinolytic capabilities.</title>
        <authorList>
            <person name="Ivanova A."/>
        </authorList>
    </citation>
    <scope>NUCLEOTIDE SEQUENCE</scope>
    <source>
        <strain evidence="2">Ch08T</strain>
    </source>
</reference>
<sequence length="201" mass="22405">MNSVAHIPRAITLAEFLALPEEEPSLEFINGRIEAKGFPQKKHGVIEFKLTESLNRFAEPSYLGMAIPELRCTYAGYSIVPDVVFQLDAHIGTDEQGEIQNETFHPPDIHVEIISPDQTPRTAREKLTHSTSNGCALGWLIDPDKKWIDVYRPGQPPMSLALDGALEGEPVLPGYRLPVAEVFGWLKRRRPERPTTGADPV</sequence>
<feature type="domain" description="Putative restriction endonuclease" evidence="1">
    <location>
        <begin position="14"/>
        <end position="180"/>
    </location>
</feature>
<dbReference type="InterPro" id="IPR012296">
    <property type="entry name" value="Nuclease_put_TT1808"/>
</dbReference>
<protein>
    <submittedName>
        <fullName evidence="2">Uma2 family endonuclease</fullName>
    </submittedName>
</protein>
<keyword evidence="2" id="KW-0378">Hydrolase</keyword>
<dbReference type="InterPro" id="IPR011335">
    <property type="entry name" value="Restrct_endonuc-II-like"/>
</dbReference>
<dbReference type="AlphaFoldDB" id="A0AAU7CHE9"/>
<dbReference type="EMBL" id="CP155447">
    <property type="protein sequence ID" value="XBH04434.1"/>
    <property type="molecule type" value="Genomic_DNA"/>
</dbReference>